<sequence length="412" mass="48353">MKEKILRMIKYAYTNVPLYEKKNIDITSIKDIKDVPVIRKEEIMVDWEEGISSNYLMKYLQGKLMSSWTSGSTGKCLRVLWTKEQYNQSLLPLWILRHRFYDIKPTDKFCYFYNTPNVEHRKKGNVFYEIIENSMGFYKNNLSEEVICNIIDMIKEYSPRWLMLQPSTAVLIGRTMEKLEISLSSVEYIELSGEMLFEETRNYLKKIFGCTIANQYGCNELNSIAYECPEGNLHCLESNVYVEVVKKEKRIENKEEGELCLTTLNNETMPLVRYAIGDSGLLRYHHSCNCGLKSPILELTSGRISTYIQHEDGTLLSPYIFIHAVHSIIEMLGDVIIQFRVIQKEYQKFEVIFVILDEVYENLEEISAHIEEIFLNSIDEKRLKNSKYIFLYTNHVFADDKTGKCTYFEMMV</sequence>
<dbReference type="InterPro" id="IPR053158">
    <property type="entry name" value="CapK_Type1_Caps_Biosynth"/>
</dbReference>
<proteinExistence type="predicted"/>
<dbReference type="Gene3D" id="3.40.50.12780">
    <property type="entry name" value="N-terminal domain of ligase-like"/>
    <property type="match status" value="1"/>
</dbReference>
<dbReference type="PANTHER" id="PTHR36932:SF1">
    <property type="entry name" value="CAPSULAR POLYSACCHARIDE BIOSYNTHESIS PROTEIN"/>
    <property type="match status" value="1"/>
</dbReference>
<evidence type="ECO:0000313" key="3">
    <source>
        <dbReference type="Proteomes" id="UP000637513"/>
    </source>
</evidence>
<protein>
    <submittedName>
        <fullName evidence="2">Phenylacetate--CoA ligase family protein</fullName>
    </submittedName>
</protein>
<dbReference type="SUPFAM" id="SSF56801">
    <property type="entry name" value="Acetyl-CoA synthetase-like"/>
    <property type="match status" value="1"/>
</dbReference>
<dbReference type="InterPro" id="IPR042099">
    <property type="entry name" value="ANL_N_sf"/>
</dbReference>
<evidence type="ECO:0000313" key="2">
    <source>
        <dbReference type="EMBL" id="MBC8556671.1"/>
    </source>
</evidence>
<name>A0ABR7MS96_9FIRM</name>
<reference evidence="2 3" key="1">
    <citation type="submission" date="2020-08" db="EMBL/GenBank/DDBJ databases">
        <title>Genome public.</title>
        <authorList>
            <person name="Liu C."/>
            <person name="Sun Q."/>
        </authorList>
    </citation>
    <scope>NUCLEOTIDE SEQUENCE [LARGE SCALE GENOMIC DNA]</scope>
    <source>
        <strain evidence="2 3">BX3</strain>
    </source>
</reference>
<evidence type="ECO:0000259" key="1">
    <source>
        <dbReference type="Pfam" id="PF00501"/>
    </source>
</evidence>
<dbReference type="InterPro" id="IPR000873">
    <property type="entry name" value="AMP-dep_synth/lig_dom"/>
</dbReference>
<keyword evidence="3" id="KW-1185">Reference proteome</keyword>
<dbReference type="RefSeq" id="WP_249302986.1">
    <property type="nucleotide sequence ID" value="NZ_JACRSW010000009.1"/>
</dbReference>
<accession>A0ABR7MS96</accession>
<gene>
    <name evidence="2" type="ORF">H8700_02950</name>
</gene>
<dbReference type="Proteomes" id="UP000637513">
    <property type="component" value="Unassembled WGS sequence"/>
</dbReference>
<organism evidence="2 3">
    <name type="scientific">Jutongia hominis</name>
    <dbReference type="NCBI Taxonomy" id="2763664"/>
    <lineage>
        <taxon>Bacteria</taxon>
        <taxon>Bacillati</taxon>
        <taxon>Bacillota</taxon>
        <taxon>Clostridia</taxon>
        <taxon>Lachnospirales</taxon>
        <taxon>Lachnospiraceae</taxon>
        <taxon>Jutongia</taxon>
    </lineage>
</organism>
<dbReference type="GO" id="GO:0016874">
    <property type="term" value="F:ligase activity"/>
    <property type="evidence" value="ECO:0007669"/>
    <property type="project" value="UniProtKB-KW"/>
</dbReference>
<feature type="domain" description="AMP-dependent synthetase/ligase" evidence="1">
    <location>
        <begin position="68"/>
        <end position="262"/>
    </location>
</feature>
<keyword evidence="2" id="KW-0436">Ligase</keyword>
<dbReference type="Pfam" id="PF00501">
    <property type="entry name" value="AMP-binding"/>
    <property type="match status" value="1"/>
</dbReference>
<comment type="caution">
    <text evidence="2">The sequence shown here is derived from an EMBL/GenBank/DDBJ whole genome shotgun (WGS) entry which is preliminary data.</text>
</comment>
<dbReference type="EMBL" id="JACRSW010000009">
    <property type="protein sequence ID" value="MBC8556671.1"/>
    <property type="molecule type" value="Genomic_DNA"/>
</dbReference>
<dbReference type="PANTHER" id="PTHR36932">
    <property type="entry name" value="CAPSULAR POLYSACCHARIDE BIOSYNTHESIS PROTEIN"/>
    <property type="match status" value="1"/>
</dbReference>